<dbReference type="EMBL" id="SPLM01000002">
    <property type="protein sequence ID" value="TMW68523.1"/>
    <property type="molecule type" value="Genomic_DNA"/>
</dbReference>
<keyword evidence="2" id="KW-1185">Reference proteome</keyword>
<evidence type="ECO:0000313" key="1">
    <source>
        <dbReference type="EMBL" id="TMW68523.1"/>
    </source>
</evidence>
<comment type="caution">
    <text evidence="1">The sequence shown here is derived from an EMBL/GenBank/DDBJ whole genome shotgun (WGS) entry which is preliminary data.</text>
</comment>
<dbReference type="Proteomes" id="UP000794436">
    <property type="component" value="Unassembled WGS sequence"/>
</dbReference>
<name>A0A8K1CT99_PYTOL</name>
<protein>
    <submittedName>
        <fullName evidence="1">Uncharacterized protein</fullName>
    </submittedName>
</protein>
<dbReference type="OrthoDB" id="117345at2759"/>
<dbReference type="InterPro" id="IPR032675">
    <property type="entry name" value="LRR_dom_sf"/>
</dbReference>
<reference evidence="1" key="1">
    <citation type="submission" date="2019-03" db="EMBL/GenBank/DDBJ databases">
        <title>Long read genome sequence of the mycoparasitic Pythium oligandrum ATCC 38472 isolated from sugarbeet rhizosphere.</title>
        <authorList>
            <person name="Gaulin E."/>
        </authorList>
    </citation>
    <scope>NUCLEOTIDE SEQUENCE</scope>
    <source>
        <strain evidence="1">ATCC 38472_TT</strain>
    </source>
</reference>
<proteinExistence type="predicted"/>
<gene>
    <name evidence="1" type="ORF">Poli38472_005991</name>
</gene>
<dbReference type="SUPFAM" id="SSF52058">
    <property type="entry name" value="L domain-like"/>
    <property type="match status" value="1"/>
</dbReference>
<dbReference type="Gene3D" id="3.80.10.10">
    <property type="entry name" value="Ribonuclease Inhibitor"/>
    <property type="match status" value="1"/>
</dbReference>
<evidence type="ECO:0000313" key="2">
    <source>
        <dbReference type="Proteomes" id="UP000794436"/>
    </source>
</evidence>
<sequence length="164" mass="18119">MMDPDFPRSVHLVNLYADNLVDLPLSVATLWPQGGMLMYARMGASRFPDVIFYMVFYYLSLAGNQLSEIPVKLFYAPYLAMLDLAGNPLTSLPEVPQSMINEYGPPGATMQSLDVSCTGLQQLPSWFGTRPIRLVALNTPFCVKLKAGDPTIPTSELIKQLVVC</sequence>
<dbReference type="AlphaFoldDB" id="A0A8K1CT99"/>
<organism evidence="1 2">
    <name type="scientific">Pythium oligandrum</name>
    <name type="common">Mycoparasitic fungus</name>
    <dbReference type="NCBI Taxonomy" id="41045"/>
    <lineage>
        <taxon>Eukaryota</taxon>
        <taxon>Sar</taxon>
        <taxon>Stramenopiles</taxon>
        <taxon>Oomycota</taxon>
        <taxon>Peronosporomycetes</taxon>
        <taxon>Pythiales</taxon>
        <taxon>Pythiaceae</taxon>
        <taxon>Pythium</taxon>
    </lineage>
</organism>
<accession>A0A8K1CT99</accession>